<keyword evidence="3" id="KW-1185">Reference proteome</keyword>
<feature type="signal peptide" evidence="1">
    <location>
        <begin position="1"/>
        <end position="23"/>
    </location>
</feature>
<reference evidence="2 3" key="1">
    <citation type="journal article" date="2019" name="Sci. Rep.">
        <title>A high-quality genome of Eragrostis curvula grass provides insights into Poaceae evolution and supports new strategies to enhance forage quality.</title>
        <authorList>
            <person name="Carballo J."/>
            <person name="Santos B.A.C.M."/>
            <person name="Zappacosta D."/>
            <person name="Garbus I."/>
            <person name="Selva J.P."/>
            <person name="Gallo C.A."/>
            <person name="Diaz A."/>
            <person name="Albertini E."/>
            <person name="Caccamo M."/>
            <person name="Echenique V."/>
        </authorList>
    </citation>
    <scope>NUCLEOTIDE SEQUENCE [LARGE SCALE GENOMIC DNA]</scope>
    <source>
        <strain evidence="3">cv. Victoria</strain>
        <tissue evidence="2">Leaf</tissue>
    </source>
</reference>
<comment type="caution">
    <text evidence="2">The sequence shown here is derived from an EMBL/GenBank/DDBJ whole genome shotgun (WGS) entry which is preliminary data.</text>
</comment>
<gene>
    <name evidence="2" type="ORF">EJB05_47365</name>
</gene>
<sequence>MLPLSYFLILFCNLQLNIPPTTDELQKDDPKAVNIHLGCDTNVLEPLRGNISSGASDAFFIEKYVLRFYVTMDDLCAAFFMQVKESPCHPKCKLNSNNPSNLTKFLWWVCPILWTSMASSSSNMYYLRHETLQLHRNNLSGTDSGNHSYLWAFAARSQQKANPH</sequence>
<evidence type="ECO:0000313" key="3">
    <source>
        <dbReference type="Proteomes" id="UP000324897"/>
    </source>
</evidence>
<dbReference type="AlphaFoldDB" id="A0A5J9T7H7"/>
<proteinExistence type="predicted"/>
<evidence type="ECO:0000313" key="2">
    <source>
        <dbReference type="EMBL" id="TVU07315.1"/>
    </source>
</evidence>
<accession>A0A5J9T7H7</accession>
<feature type="chain" id="PRO_5023883171" evidence="1">
    <location>
        <begin position="24"/>
        <end position="164"/>
    </location>
</feature>
<dbReference type="EMBL" id="RWGY01000045">
    <property type="protein sequence ID" value="TVU07315.1"/>
    <property type="molecule type" value="Genomic_DNA"/>
</dbReference>
<dbReference type="Proteomes" id="UP000324897">
    <property type="component" value="Unassembled WGS sequence"/>
</dbReference>
<organism evidence="2 3">
    <name type="scientific">Eragrostis curvula</name>
    <name type="common">weeping love grass</name>
    <dbReference type="NCBI Taxonomy" id="38414"/>
    <lineage>
        <taxon>Eukaryota</taxon>
        <taxon>Viridiplantae</taxon>
        <taxon>Streptophyta</taxon>
        <taxon>Embryophyta</taxon>
        <taxon>Tracheophyta</taxon>
        <taxon>Spermatophyta</taxon>
        <taxon>Magnoliopsida</taxon>
        <taxon>Liliopsida</taxon>
        <taxon>Poales</taxon>
        <taxon>Poaceae</taxon>
        <taxon>PACMAD clade</taxon>
        <taxon>Chloridoideae</taxon>
        <taxon>Eragrostideae</taxon>
        <taxon>Eragrostidinae</taxon>
        <taxon>Eragrostis</taxon>
    </lineage>
</organism>
<name>A0A5J9T7H7_9POAL</name>
<protein>
    <submittedName>
        <fullName evidence="2">Uncharacterized protein</fullName>
    </submittedName>
</protein>
<dbReference type="Gramene" id="TVU07315">
    <property type="protein sequence ID" value="TVU07315"/>
    <property type="gene ID" value="EJB05_47365"/>
</dbReference>
<dbReference type="OrthoDB" id="717238at2759"/>
<evidence type="ECO:0000256" key="1">
    <source>
        <dbReference type="SAM" id="SignalP"/>
    </source>
</evidence>
<keyword evidence="1" id="KW-0732">Signal</keyword>